<dbReference type="EMBL" id="JBDJAW010000002">
    <property type="protein sequence ID" value="MEN3534206.1"/>
    <property type="molecule type" value="Genomic_DNA"/>
</dbReference>
<name>A0ABV0AJ08_9ACTN</name>
<evidence type="ECO:0000256" key="2">
    <source>
        <dbReference type="SAM" id="Phobius"/>
    </source>
</evidence>
<dbReference type="PANTHER" id="PTHR34473:SF2">
    <property type="entry name" value="UPF0699 TRANSMEMBRANE PROTEIN YDBT"/>
    <property type="match status" value="1"/>
</dbReference>
<feature type="transmembrane region" description="Helical" evidence="2">
    <location>
        <begin position="445"/>
        <end position="461"/>
    </location>
</feature>
<comment type="caution">
    <text evidence="4">The sequence shown here is derived from an EMBL/GenBank/DDBJ whole genome shotgun (WGS) entry which is preliminary data.</text>
</comment>
<accession>A0ABV0AJ08</accession>
<protein>
    <submittedName>
        <fullName evidence="4">PH domain-containing protein</fullName>
    </submittedName>
</protein>
<dbReference type="InterPro" id="IPR014529">
    <property type="entry name" value="UCP026631"/>
</dbReference>
<dbReference type="InterPro" id="IPR005182">
    <property type="entry name" value="YdbS-like_PH"/>
</dbReference>
<dbReference type="Pfam" id="PF03703">
    <property type="entry name" value="bPH_2"/>
    <property type="match status" value="2"/>
</dbReference>
<keyword evidence="5" id="KW-1185">Reference proteome</keyword>
<feature type="region of interest" description="Disordered" evidence="1">
    <location>
        <begin position="1"/>
        <end position="30"/>
    </location>
</feature>
<feature type="compositionally biased region" description="Gly residues" evidence="1">
    <location>
        <begin position="15"/>
        <end position="24"/>
    </location>
</feature>
<feature type="compositionally biased region" description="Pro residues" evidence="1">
    <location>
        <begin position="1"/>
        <end position="14"/>
    </location>
</feature>
<keyword evidence="2" id="KW-0812">Transmembrane</keyword>
<feature type="transmembrane region" description="Helical" evidence="2">
    <location>
        <begin position="422"/>
        <end position="439"/>
    </location>
</feature>
<feature type="transmembrane region" description="Helical" evidence="2">
    <location>
        <begin position="68"/>
        <end position="87"/>
    </location>
</feature>
<dbReference type="RefSeq" id="WP_346224300.1">
    <property type="nucleotide sequence ID" value="NZ_JBDJAW010000002.1"/>
</dbReference>
<organism evidence="4 5">
    <name type="scientific">Microbispora maris</name>
    <dbReference type="NCBI Taxonomy" id="3144104"/>
    <lineage>
        <taxon>Bacteria</taxon>
        <taxon>Bacillati</taxon>
        <taxon>Actinomycetota</taxon>
        <taxon>Actinomycetes</taxon>
        <taxon>Streptosporangiales</taxon>
        <taxon>Streptosporangiaceae</taxon>
        <taxon>Microbispora</taxon>
    </lineage>
</organism>
<reference evidence="4 5" key="1">
    <citation type="submission" date="2024-05" db="EMBL/GenBank/DDBJ databases">
        <title>Microbispora sp.ZYX-F-249.</title>
        <authorList>
            <person name="Xie H."/>
        </authorList>
    </citation>
    <scope>NUCLEOTIDE SEQUENCE [LARGE SCALE GENOMIC DNA]</scope>
    <source>
        <strain evidence="4 5">ZYX-F-249</strain>
    </source>
</reference>
<dbReference type="PIRSF" id="PIRSF026631">
    <property type="entry name" value="UCP026631"/>
    <property type="match status" value="1"/>
</dbReference>
<feature type="transmembrane region" description="Helical" evidence="2">
    <location>
        <begin position="245"/>
        <end position="271"/>
    </location>
</feature>
<keyword evidence="2" id="KW-0472">Membrane</keyword>
<dbReference type="Proteomes" id="UP001447516">
    <property type="component" value="Unassembled WGS sequence"/>
</dbReference>
<keyword evidence="2" id="KW-1133">Transmembrane helix</keyword>
<evidence type="ECO:0000313" key="4">
    <source>
        <dbReference type="EMBL" id="MEN3534206.1"/>
    </source>
</evidence>
<sequence length="558" mass="57488">MTGPPPSAAVPPGGPSGGPSGGPGAPERHGAARLSPRVLLIDPIRMLPSLILPLAGVLLAGGFSPASFGWAAAGVAGSVIYAVLRWATFTYRVAGGRLELTRALVGRSVRTIPLERIRGVDVSASPLHRVLGLAVLRLDTGAGGGEQEGVLDALTAERAEALRAVLLARGPLPAASEAAASGPAASVPAGAGTSQAAGRAERGAGAAAQAARSAAVAAAGAVPAAGEGGRAEVPPRVLARVPRAWLMYGPLSGAYLLTPFALVAGAFGLAWQWRRELGLGERAAVRALEWALDRPGLLIAAALVLVAAMPVLGAATYALFNWDFTLRAREGHLVAERGLFTRRAVSLERRRIRGYELADGLIERRAGVVRLWALVTGLGDARSRGQLLPVTPRPFATEVAAEAVGPIRAPLRRHPPAARRRRLVRAVAPWLLAAVAALLAGWDLAAIVASVLAVAGVPLALDRYRSLGHAYDGARLSVRSGSLRRGQVVVERRAVVGWTVRQTLPQRMAGLLTVVAGVGAGSGGYAVVDAGEEQGVAFAAEVTPEWLEPFLAPRPPAG</sequence>
<evidence type="ECO:0000259" key="3">
    <source>
        <dbReference type="Pfam" id="PF03703"/>
    </source>
</evidence>
<evidence type="ECO:0000313" key="5">
    <source>
        <dbReference type="Proteomes" id="UP001447516"/>
    </source>
</evidence>
<feature type="domain" description="YdbS-like PH" evidence="3">
    <location>
        <begin position="464"/>
        <end position="528"/>
    </location>
</feature>
<proteinExistence type="predicted"/>
<dbReference type="PANTHER" id="PTHR34473">
    <property type="entry name" value="UPF0699 TRANSMEMBRANE PROTEIN YDBS"/>
    <property type="match status" value="1"/>
</dbReference>
<evidence type="ECO:0000256" key="1">
    <source>
        <dbReference type="SAM" id="MobiDB-lite"/>
    </source>
</evidence>
<gene>
    <name evidence="4" type="ORF">AAH991_03750</name>
</gene>
<feature type="domain" description="YdbS-like PH" evidence="3">
    <location>
        <begin position="86"/>
        <end position="164"/>
    </location>
</feature>
<feature type="transmembrane region" description="Helical" evidence="2">
    <location>
        <begin position="297"/>
        <end position="320"/>
    </location>
</feature>